<accession>A0A6C0AEK1</accession>
<sequence>MTCFITHFTELENLNSNYTTEEIYNTDYVKVFGDFSKKILEEFSYVPFTLIKTIPNFNEFTEEFKELCLKILFEIFGVNLNIQIIPSDNIHEYKIIFKTENYLPFYVKKSRIENLVQKLSYPLTSCIFSTNSLTYLVLAIAENKNIITKDEIIRNNNIWICNLKNKKNLEEKLEGIYLDLYKEDIVCIENISIYMLEILDSFKIKKYLHENLPKNIMYIYKKDLKWLKEAEERVMLGKLPMITIFIDSKDLQMFKNIYFNYLISNKYLKSLMQQIEILKYNDLLQIKFPTASPEMTDIIISNFKDKNENDERKQIEYLNIEGVVNYSNKNIKVTNQNGKSKILFENVKSKKHIVEKIQKLWNEGFFMSEWSYFYTLTNGKMSSTDVYIPVKFKDL</sequence>
<organism evidence="1">
    <name type="scientific">viral metagenome</name>
    <dbReference type="NCBI Taxonomy" id="1070528"/>
    <lineage>
        <taxon>unclassified sequences</taxon>
        <taxon>metagenomes</taxon>
        <taxon>organismal metagenomes</taxon>
    </lineage>
</organism>
<dbReference type="EMBL" id="MN740595">
    <property type="protein sequence ID" value="QHS78179.1"/>
    <property type="molecule type" value="Genomic_DNA"/>
</dbReference>
<evidence type="ECO:0000313" key="1">
    <source>
        <dbReference type="EMBL" id="QHS78179.1"/>
    </source>
</evidence>
<reference evidence="1" key="1">
    <citation type="journal article" date="2020" name="Nature">
        <title>Giant virus diversity and host interactions through global metagenomics.</title>
        <authorList>
            <person name="Schulz F."/>
            <person name="Roux S."/>
            <person name="Paez-Espino D."/>
            <person name="Jungbluth S."/>
            <person name="Walsh D.A."/>
            <person name="Denef V.J."/>
            <person name="McMahon K.D."/>
            <person name="Konstantinidis K.T."/>
            <person name="Eloe-Fadrosh E.A."/>
            <person name="Kyrpides N.C."/>
            <person name="Woyke T."/>
        </authorList>
    </citation>
    <scope>NUCLEOTIDE SEQUENCE</scope>
    <source>
        <strain evidence="1">GVMAG-S-1021933-23</strain>
    </source>
</reference>
<protein>
    <submittedName>
        <fullName evidence="1">Uncharacterized protein</fullName>
    </submittedName>
</protein>
<proteinExistence type="predicted"/>
<name>A0A6C0AEK1_9ZZZZ</name>
<dbReference type="AlphaFoldDB" id="A0A6C0AEK1"/>